<feature type="region of interest" description="Disordered" evidence="1">
    <location>
        <begin position="162"/>
        <end position="251"/>
    </location>
</feature>
<feature type="region of interest" description="Disordered" evidence="1">
    <location>
        <begin position="356"/>
        <end position="386"/>
    </location>
</feature>
<feature type="compositionally biased region" description="Basic and acidic residues" evidence="1">
    <location>
        <begin position="88"/>
        <end position="99"/>
    </location>
</feature>
<feature type="compositionally biased region" description="Polar residues" evidence="1">
    <location>
        <begin position="377"/>
        <end position="386"/>
    </location>
</feature>
<feature type="region of interest" description="Disordered" evidence="1">
    <location>
        <begin position="39"/>
        <end position="123"/>
    </location>
</feature>
<feature type="compositionally biased region" description="Basic and acidic residues" evidence="1">
    <location>
        <begin position="112"/>
        <end position="123"/>
    </location>
</feature>
<evidence type="ECO:0000313" key="2">
    <source>
        <dbReference type="EMBL" id="KAG5641041.1"/>
    </source>
</evidence>
<feature type="compositionally biased region" description="Acidic residues" evidence="1">
    <location>
        <begin position="169"/>
        <end position="180"/>
    </location>
</feature>
<dbReference type="AlphaFoldDB" id="A0A9P7KAN2"/>
<reference evidence="2" key="2">
    <citation type="submission" date="2021-10" db="EMBL/GenBank/DDBJ databases">
        <title>Phylogenomics reveals ancestral predisposition of the termite-cultivated fungus Termitomyces towards a domesticated lifestyle.</title>
        <authorList>
            <person name="Auxier B."/>
            <person name="Grum-Grzhimaylo A."/>
            <person name="Cardenas M.E."/>
            <person name="Lodge J.D."/>
            <person name="Laessoe T."/>
            <person name="Pedersen O."/>
            <person name="Smith M.E."/>
            <person name="Kuyper T.W."/>
            <person name="Franco-Molano E.A."/>
            <person name="Baroni T.J."/>
            <person name="Aanen D.K."/>
        </authorList>
    </citation>
    <scope>NUCLEOTIDE SEQUENCE</scope>
    <source>
        <strain evidence="2">AP01</strain>
        <tissue evidence="2">Mycelium</tissue>
    </source>
</reference>
<evidence type="ECO:0000313" key="3">
    <source>
        <dbReference type="Proteomes" id="UP000775547"/>
    </source>
</evidence>
<dbReference type="Proteomes" id="UP000775547">
    <property type="component" value="Unassembled WGS sequence"/>
</dbReference>
<organism evidence="2 3">
    <name type="scientific">Asterophora parasitica</name>
    <dbReference type="NCBI Taxonomy" id="117018"/>
    <lineage>
        <taxon>Eukaryota</taxon>
        <taxon>Fungi</taxon>
        <taxon>Dikarya</taxon>
        <taxon>Basidiomycota</taxon>
        <taxon>Agaricomycotina</taxon>
        <taxon>Agaricomycetes</taxon>
        <taxon>Agaricomycetidae</taxon>
        <taxon>Agaricales</taxon>
        <taxon>Tricholomatineae</taxon>
        <taxon>Lyophyllaceae</taxon>
        <taxon>Asterophora</taxon>
    </lineage>
</organism>
<proteinExistence type="predicted"/>
<comment type="caution">
    <text evidence="2">The sequence shown here is derived from an EMBL/GenBank/DDBJ whole genome shotgun (WGS) entry which is preliminary data.</text>
</comment>
<feature type="region of interest" description="Disordered" evidence="1">
    <location>
        <begin position="133"/>
        <end position="152"/>
    </location>
</feature>
<dbReference type="EMBL" id="JABCKV010000406">
    <property type="protein sequence ID" value="KAG5641041.1"/>
    <property type="molecule type" value="Genomic_DNA"/>
</dbReference>
<reference evidence="2" key="1">
    <citation type="submission" date="2020-07" db="EMBL/GenBank/DDBJ databases">
        <authorList>
            <person name="Nieuwenhuis M."/>
            <person name="Van De Peppel L.J.J."/>
        </authorList>
    </citation>
    <scope>NUCLEOTIDE SEQUENCE</scope>
    <source>
        <strain evidence="2">AP01</strain>
        <tissue evidence="2">Mycelium</tissue>
    </source>
</reference>
<accession>A0A9P7KAN2</accession>
<evidence type="ECO:0000256" key="1">
    <source>
        <dbReference type="SAM" id="MobiDB-lite"/>
    </source>
</evidence>
<keyword evidence="3" id="KW-1185">Reference proteome</keyword>
<gene>
    <name evidence="2" type="ORF">DXG03_006306</name>
</gene>
<feature type="region of interest" description="Disordered" evidence="1">
    <location>
        <begin position="434"/>
        <end position="460"/>
    </location>
</feature>
<feature type="compositionally biased region" description="Pro residues" evidence="1">
    <location>
        <begin position="215"/>
        <end position="237"/>
    </location>
</feature>
<sequence>MSYHWVTDTQSQVLRARIEHAIQMVTNWDFASAQGPVIPVPPNDRGDVGRPEFLAQSSPPARHIEQHPTTWSMPPPDHRAPLGQDSSLESHDRWLEPRTRSRPRRSGAGAHAEAHTQLDADVERADRELAWSRRTDGKTERRGRDKDRSRARLKDRNSKWALANNFLPESDDESDSDSDDDDRHRRHKASTVGSPPSPRVWTPRPSSSARRIYAPTPPLLPPLPPSRQAHQPPPPTTSPRNDYGYRSSSPVVPFIPPLPPHMASDPLYANPSSSTTAVTPFILPLPNQRSTARISFPFEPTIIPFIPPLPDDAQWAPEHRSPDQGYPSPEMPPRRLEDRSPTPYYRHEELYSGALNVPSLRSRAPTPVPPIEHLIPNQPSTTQISFPSEPTIIPFIPPLPEDAQWASEHRSPDQRYSSLEIPPRRLQAMPYYRQEEQHSGALNAPSLRSRAPTPAPPIDHLHVELEPLPLGELSPIGSLINLQL</sequence>
<protein>
    <submittedName>
        <fullName evidence="2">Uncharacterized protein</fullName>
    </submittedName>
</protein>
<feature type="region of interest" description="Disordered" evidence="1">
    <location>
        <begin position="309"/>
        <end position="341"/>
    </location>
</feature>
<feature type="compositionally biased region" description="Basic and acidic residues" evidence="1">
    <location>
        <begin position="332"/>
        <end position="341"/>
    </location>
</feature>
<name>A0A9P7KAN2_9AGAR</name>